<evidence type="ECO:0000313" key="1">
    <source>
        <dbReference type="EMBL" id="GER28142.1"/>
    </source>
</evidence>
<dbReference type="OrthoDB" id="1924603at2759"/>
<dbReference type="EMBL" id="BKCP01002225">
    <property type="protein sequence ID" value="GER28142.1"/>
    <property type="molecule type" value="Genomic_DNA"/>
</dbReference>
<evidence type="ECO:0000313" key="2">
    <source>
        <dbReference type="Proteomes" id="UP000325081"/>
    </source>
</evidence>
<comment type="caution">
    <text evidence="1">The sequence shown here is derived from an EMBL/GenBank/DDBJ whole genome shotgun (WGS) entry which is preliminary data.</text>
</comment>
<gene>
    <name evidence="1" type="ORF">STAS_03906</name>
</gene>
<sequence length="118" mass="13373">MMKIPDTNLLINKKHVCAESEGFTFSDFSNLLPVLHGQLMILDNFPKETGLELKPYLAINNWEIILHHEMPSVEFPNQCGSETEAAYEFAASYHALNPDSGLSSYHPFSSSEYYESLE</sequence>
<dbReference type="Proteomes" id="UP000325081">
    <property type="component" value="Unassembled WGS sequence"/>
</dbReference>
<name>A0A5A7P5X8_STRAF</name>
<accession>A0A5A7P5X8</accession>
<protein>
    <submittedName>
        <fullName evidence="1">Oxygen-dependent choline dehydrogenase</fullName>
    </submittedName>
</protein>
<reference evidence="2" key="1">
    <citation type="journal article" date="2019" name="Curr. Biol.">
        <title>Genome Sequence of Striga asiatica Provides Insight into the Evolution of Plant Parasitism.</title>
        <authorList>
            <person name="Yoshida S."/>
            <person name="Kim S."/>
            <person name="Wafula E.K."/>
            <person name="Tanskanen J."/>
            <person name="Kim Y.M."/>
            <person name="Honaas L."/>
            <person name="Yang Z."/>
            <person name="Spallek T."/>
            <person name="Conn C.E."/>
            <person name="Ichihashi Y."/>
            <person name="Cheong K."/>
            <person name="Cui S."/>
            <person name="Der J.P."/>
            <person name="Gundlach H."/>
            <person name="Jiao Y."/>
            <person name="Hori C."/>
            <person name="Ishida J.K."/>
            <person name="Kasahara H."/>
            <person name="Kiba T."/>
            <person name="Kim M.S."/>
            <person name="Koo N."/>
            <person name="Laohavisit A."/>
            <person name="Lee Y.H."/>
            <person name="Lumba S."/>
            <person name="McCourt P."/>
            <person name="Mortimer J.C."/>
            <person name="Mutuku J.M."/>
            <person name="Nomura T."/>
            <person name="Sasaki-Sekimoto Y."/>
            <person name="Seto Y."/>
            <person name="Wang Y."/>
            <person name="Wakatake T."/>
            <person name="Sakakibara H."/>
            <person name="Demura T."/>
            <person name="Yamaguchi S."/>
            <person name="Yoneyama K."/>
            <person name="Manabe R.I."/>
            <person name="Nelson D.C."/>
            <person name="Schulman A.H."/>
            <person name="Timko M.P."/>
            <person name="dePamphilis C.W."/>
            <person name="Choi D."/>
            <person name="Shirasu K."/>
        </authorList>
    </citation>
    <scope>NUCLEOTIDE SEQUENCE [LARGE SCALE GENOMIC DNA]</scope>
    <source>
        <strain evidence="2">cv. UVA1</strain>
    </source>
</reference>
<organism evidence="1 2">
    <name type="scientific">Striga asiatica</name>
    <name type="common">Asiatic witchweed</name>
    <name type="synonym">Buchnera asiatica</name>
    <dbReference type="NCBI Taxonomy" id="4170"/>
    <lineage>
        <taxon>Eukaryota</taxon>
        <taxon>Viridiplantae</taxon>
        <taxon>Streptophyta</taxon>
        <taxon>Embryophyta</taxon>
        <taxon>Tracheophyta</taxon>
        <taxon>Spermatophyta</taxon>
        <taxon>Magnoliopsida</taxon>
        <taxon>eudicotyledons</taxon>
        <taxon>Gunneridae</taxon>
        <taxon>Pentapetalae</taxon>
        <taxon>asterids</taxon>
        <taxon>lamiids</taxon>
        <taxon>Lamiales</taxon>
        <taxon>Orobanchaceae</taxon>
        <taxon>Buchnereae</taxon>
        <taxon>Striga</taxon>
    </lineage>
</organism>
<dbReference type="AlphaFoldDB" id="A0A5A7P5X8"/>
<keyword evidence="2" id="KW-1185">Reference proteome</keyword>
<proteinExistence type="predicted"/>